<dbReference type="RefSeq" id="XP_003287198.1">
    <property type="nucleotide sequence ID" value="XM_003287150.1"/>
</dbReference>
<evidence type="ECO:0000313" key="3">
    <source>
        <dbReference type="Proteomes" id="UP000001064"/>
    </source>
</evidence>
<dbReference type="GeneID" id="10501020"/>
<reference evidence="3" key="1">
    <citation type="journal article" date="2011" name="Genome Biol.">
        <title>Comparative genomics of the social amoebae Dictyostelium discoideum and Dictyostelium purpureum.</title>
        <authorList>
            <consortium name="US DOE Joint Genome Institute (JGI-PGF)"/>
            <person name="Sucgang R."/>
            <person name="Kuo A."/>
            <person name="Tian X."/>
            <person name="Salerno W."/>
            <person name="Parikh A."/>
            <person name="Feasley C.L."/>
            <person name="Dalin E."/>
            <person name="Tu H."/>
            <person name="Huang E."/>
            <person name="Barry K."/>
            <person name="Lindquist E."/>
            <person name="Shapiro H."/>
            <person name="Bruce D."/>
            <person name="Schmutz J."/>
            <person name="Salamov A."/>
            <person name="Fey P."/>
            <person name="Gaudet P."/>
            <person name="Anjard C."/>
            <person name="Babu M.M."/>
            <person name="Basu S."/>
            <person name="Bushmanova Y."/>
            <person name="van der Wel H."/>
            <person name="Katoh-Kurasawa M."/>
            <person name="Dinh C."/>
            <person name="Coutinho P.M."/>
            <person name="Saito T."/>
            <person name="Elias M."/>
            <person name="Schaap P."/>
            <person name="Kay R.R."/>
            <person name="Henrissat B."/>
            <person name="Eichinger L."/>
            <person name="Rivero F."/>
            <person name="Putnam N.H."/>
            <person name="West C.M."/>
            <person name="Loomis W.F."/>
            <person name="Chisholm R.L."/>
            <person name="Shaulsky G."/>
            <person name="Strassmann J.E."/>
            <person name="Queller D.C."/>
            <person name="Kuspa A."/>
            <person name="Grigoriev I.V."/>
        </authorList>
    </citation>
    <scope>NUCLEOTIDE SEQUENCE [LARGE SCALE GENOMIC DNA]</scope>
    <source>
        <strain evidence="3">QSDP1</strain>
    </source>
</reference>
<dbReference type="AlphaFoldDB" id="F0ZIG1"/>
<dbReference type="InterPro" id="IPR038717">
    <property type="entry name" value="Tc1-like_DDE_dom"/>
</dbReference>
<dbReference type="Pfam" id="PF13358">
    <property type="entry name" value="DDE_3"/>
    <property type="match status" value="1"/>
</dbReference>
<dbReference type="VEuPathDB" id="AmoebaDB:DICPUDRAFT_151279"/>
<dbReference type="GO" id="GO:0003676">
    <property type="term" value="F:nucleic acid binding"/>
    <property type="evidence" value="ECO:0007669"/>
    <property type="project" value="InterPro"/>
</dbReference>
<protein>
    <recommendedName>
        <fullName evidence="1">Tc1-like transposase DDE domain-containing protein</fullName>
    </recommendedName>
</protein>
<name>F0ZIG1_DICPU</name>
<keyword evidence="3" id="KW-1185">Reference proteome</keyword>
<dbReference type="Gene3D" id="3.30.420.10">
    <property type="entry name" value="Ribonuclease H-like superfamily/Ribonuclease H"/>
    <property type="match status" value="1"/>
</dbReference>
<dbReference type="eggNOG" id="ENOG502RP18">
    <property type="taxonomic scope" value="Eukaryota"/>
</dbReference>
<dbReference type="Proteomes" id="UP000001064">
    <property type="component" value="Unassembled WGS sequence"/>
</dbReference>
<accession>F0ZIG1</accession>
<dbReference type="OrthoDB" id="9996331at2759"/>
<proteinExistence type="predicted"/>
<gene>
    <name evidence="2" type="ORF">DICPUDRAFT_151279</name>
</gene>
<organism evidence="2 3">
    <name type="scientific">Dictyostelium purpureum</name>
    <name type="common">Slime mold</name>
    <dbReference type="NCBI Taxonomy" id="5786"/>
    <lineage>
        <taxon>Eukaryota</taxon>
        <taxon>Amoebozoa</taxon>
        <taxon>Evosea</taxon>
        <taxon>Eumycetozoa</taxon>
        <taxon>Dictyostelia</taxon>
        <taxon>Dictyosteliales</taxon>
        <taxon>Dictyosteliaceae</taxon>
        <taxon>Dictyostelium</taxon>
    </lineage>
</organism>
<evidence type="ECO:0000259" key="1">
    <source>
        <dbReference type="Pfam" id="PF13358"/>
    </source>
</evidence>
<dbReference type="InParanoid" id="F0ZIG1"/>
<feature type="domain" description="Tc1-like transposase DDE" evidence="1">
    <location>
        <begin position="5"/>
        <end position="58"/>
    </location>
</feature>
<evidence type="ECO:0000313" key="2">
    <source>
        <dbReference type="EMBL" id="EGC36252.1"/>
    </source>
</evidence>
<sequence>MILSDEVRYSHTAKIVKQYLEDNNIQVDPLPPYSLGINIIENLWSIVKERVSKKMFHNPSQDLISK</sequence>
<dbReference type="InterPro" id="IPR036397">
    <property type="entry name" value="RNaseH_sf"/>
</dbReference>
<dbReference type="EMBL" id="GL871032">
    <property type="protein sequence ID" value="EGC36252.1"/>
    <property type="molecule type" value="Genomic_DNA"/>
</dbReference>
<dbReference type="KEGG" id="dpp:DICPUDRAFT_151279"/>